<proteinExistence type="predicted"/>
<accession>A0A9D1JXZ4</accession>
<evidence type="ECO:0000259" key="3">
    <source>
        <dbReference type="Pfam" id="PF03358"/>
    </source>
</evidence>
<dbReference type="GO" id="GO:0016491">
    <property type="term" value="F:oxidoreductase activity"/>
    <property type="evidence" value="ECO:0007669"/>
    <property type="project" value="InterPro"/>
</dbReference>
<evidence type="ECO:0000256" key="2">
    <source>
        <dbReference type="ARBA" id="ARBA00022643"/>
    </source>
</evidence>
<dbReference type="AlphaFoldDB" id="A0A9D1JXZ4"/>
<sequence>MKILVITGSPRKNGNSNTLVEHFIKGAQEKGHLVERFDSAAKKVHPCIACDKCAQSGTCVFDDDFNFVKENILEADMVVFASPVYYFSMSAQIKTVIDRFYAINDKISTPKKAVLILSYADTSKSVAEPIIKHFETMLDYLGWSDCGKLLAQGVWRTGDVDKTDYCKQAYNLGKNI</sequence>
<keyword evidence="1" id="KW-0285">Flavoprotein</keyword>
<evidence type="ECO:0000313" key="5">
    <source>
        <dbReference type="Proteomes" id="UP000886865"/>
    </source>
</evidence>
<feature type="domain" description="NADPH-dependent FMN reductase-like" evidence="3">
    <location>
        <begin position="1"/>
        <end position="127"/>
    </location>
</feature>
<name>A0A9D1JXZ4_9BACT</name>
<gene>
    <name evidence="4" type="ORF">IAA86_06615</name>
</gene>
<organism evidence="4 5">
    <name type="scientific">Candidatus Galligastranaerophilus intestinavium</name>
    <dbReference type="NCBI Taxonomy" id="2840836"/>
    <lineage>
        <taxon>Bacteria</taxon>
        <taxon>Candidatus Galligastranaerophilus</taxon>
    </lineage>
</organism>
<comment type="caution">
    <text evidence="4">The sequence shown here is derived from an EMBL/GenBank/DDBJ whole genome shotgun (WGS) entry which is preliminary data.</text>
</comment>
<dbReference type="Gene3D" id="3.40.50.360">
    <property type="match status" value="1"/>
</dbReference>
<reference evidence="4" key="2">
    <citation type="journal article" date="2021" name="PeerJ">
        <title>Extensive microbial diversity within the chicken gut microbiome revealed by metagenomics and culture.</title>
        <authorList>
            <person name="Gilroy R."/>
            <person name="Ravi A."/>
            <person name="Getino M."/>
            <person name="Pursley I."/>
            <person name="Horton D.L."/>
            <person name="Alikhan N.F."/>
            <person name="Baker D."/>
            <person name="Gharbi K."/>
            <person name="Hall N."/>
            <person name="Watson M."/>
            <person name="Adriaenssens E.M."/>
            <person name="Foster-Nyarko E."/>
            <person name="Jarju S."/>
            <person name="Secka A."/>
            <person name="Antonio M."/>
            <person name="Oren A."/>
            <person name="Chaudhuri R.R."/>
            <person name="La Ragione R."/>
            <person name="Hildebrand F."/>
            <person name="Pallen M.J."/>
        </authorList>
    </citation>
    <scope>NUCLEOTIDE SEQUENCE</scope>
    <source>
        <strain evidence="4">CHK152-2871</strain>
    </source>
</reference>
<dbReference type="InterPro" id="IPR051796">
    <property type="entry name" value="ISF_SsuE-like"/>
</dbReference>
<evidence type="ECO:0000313" key="4">
    <source>
        <dbReference type="EMBL" id="HIS74675.1"/>
    </source>
</evidence>
<dbReference type="PANTHER" id="PTHR43278">
    <property type="entry name" value="NAD(P)H-DEPENDENT FMN-CONTAINING OXIDOREDUCTASE YWQN-RELATED"/>
    <property type="match status" value="1"/>
</dbReference>
<dbReference type="InterPro" id="IPR005025">
    <property type="entry name" value="FMN_Rdtase-like_dom"/>
</dbReference>
<dbReference type="PANTHER" id="PTHR43278:SF4">
    <property type="entry name" value="NAD(P)H-DEPENDENT FMN-CONTAINING OXIDOREDUCTASE YWQN-RELATED"/>
    <property type="match status" value="1"/>
</dbReference>
<protein>
    <submittedName>
        <fullName evidence="4">Flavodoxin family protein</fullName>
    </submittedName>
</protein>
<dbReference type="SUPFAM" id="SSF52218">
    <property type="entry name" value="Flavoproteins"/>
    <property type="match status" value="1"/>
</dbReference>
<keyword evidence="2" id="KW-0288">FMN</keyword>
<dbReference type="Proteomes" id="UP000886865">
    <property type="component" value="Unassembled WGS sequence"/>
</dbReference>
<reference evidence="4" key="1">
    <citation type="submission" date="2020-10" db="EMBL/GenBank/DDBJ databases">
        <authorList>
            <person name="Gilroy R."/>
        </authorList>
    </citation>
    <scope>NUCLEOTIDE SEQUENCE</scope>
    <source>
        <strain evidence="4">CHK152-2871</strain>
    </source>
</reference>
<dbReference type="EMBL" id="DVJQ01000055">
    <property type="protein sequence ID" value="HIS74675.1"/>
    <property type="molecule type" value="Genomic_DNA"/>
</dbReference>
<evidence type="ECO:0000256" key="1">
    <source>
        <dbReference type="ARBA" id="ARBA00022630"/>
    </source>
</evidence>
<dbReference type="Pfam" id="PF03358">
    <property type="entry name" value="FMN_red"/>
    <property type="match status" value="1"/>
</dbReference>
<dbReference type="InterPro" id="IPR029039">
    <property type="entry name" value="Flavoprotein-like_sf"/>
</dbReference>